<evidence type="ECO:0000313" key="3">
    <source>
        <dbReference type="Proteomes" id="UP000561369"/>
    </source>
</evidence>
<evidence type="ECO:0000256" key="1">
    <source>
        <dbReference type="SAM" id="MobiDB-lite"/>
    </source>
</evidence>
<protein>
    <submittedName>
        <fullName evidence="2">Uncharacterized protein</fullName>
    </submittedName>
</protein>
<proteinExistence type="predicted"/>
<reference evidence="2 3" key="1">
    <citation type="submission" date="2020-04" db="EMBL/GenBank/DDBJ databases">
        <title>Molecular characterization of pseudomonads from Agaricus bisporus reveal novel blotch 2 pathogens in Western Europe.</title>
        <authorList>
            <person name="Taparia T."/>
            <person name="Krijger M."/>
            <person name="Haynes E."/>
            <person name="Elpinstone J.G."/>
            <person name="Noble R."/>
            <person name="Van Der Wolf J."/>
        </authorList>
    </citation>
    <scope>NUCLEOTIDE SEQUENCE [LARGE SCALE GENOMIC DNA]</scope>
    <source>
        <strain evidence="2 3">IPO3765</strain>
    </source>
</reference>
<gene>
    <name evidence="2" type="ORF">HX810_20250</name>
</gene>
<dbReference type="AlphaFoldDB" id="A0A7Y8GG23"/>
<dbReference type="EMBL" id="JACAQV010000021">
    <property type="protein sequence ID" value="NWF10006.1"/>
    <property type="molecule type" value="Genomic_DNA"/>
</dbReference>
<comment type="caution">
    <text evidence="2">The sequence shown here is derived from an EMBL/GenBank/DDBJ whole genome shotgun (WGS) entry which is preliminary data.</text>
</comment>
<name>A0A7Y8GG23_9PSED</name>
<feature type="region of interest" description="Disordered" evidence="1">
    <location>
        <begin position="110"/>
        <end position="133"/>
    </location>
</feature>
<accession>A0A7Y8GG23</accession>
<sequence length="133" mass="14563">MISTFNDLIKTLVEIREKASDVQAWDDNHGEATLNGFADSGQGGRRSDDLQAPISRAVAIASSVLTFNQDEGPLDKQQAMALEEAGFRVLDRGFENVVVEIRPTEAALKAAESDEDCDHIPSPMELKLFENSQ</sequence>
<evidence type="ECO:0000313" key="2">
    <source>
        <dbReference type="EMBL" id="NWF10006.1"/>
    </source>
</evidence>
<dbReference type="RefSeq" id="WP_177024639.1">
    <property type="nucleotide sequence ID" value="NZ_JACAQV010000021.1"/>
</dbReference>
<organism evidence="2 3">
    <name type="scientific">Pseudomonas salomonii</name>
    <dbReference type="NCBI Taxonomy" id="191391"/>
    <lineage>
        <taxon>Bacteria</taxon>
        <taxon>Pseudomonadati</taxon>
        <taxon>Pseudomonadota</taxon>
        <taxon>Gammaproteobacteria</taxon>
        <taxon>Pseudomonadales</taxon>
        <taxon>Pseudomonadaceae</taxon>
        <taxon>Pseudomonas</taxon>
    </lineage>
</organism>
<dbReference type="Proteomes" id="UP000561369">
    <property type="component" value="Unassembled WGS sequence"/>
</dbReference>